<feature type="compositionally biased region" description="Basic and acidic residues" evidence="1">
    <location>
        <begin position="35"/>
        <end position="51"/>
    </location>
</feature>
<dbReference type="PANTHER" id="PTHR18868">
    <property type="entry name" value="OS07G0665300 PROTEIN-RELATED"/>
    <property type="match status" value="1"/>
</dbReference>
<dbReference type="Proteomes" id="UP000015106">
    <property type="component" value="Chromosome 7"/>
</dbReference>
<protein>
    <submittedName>
        <fullName evidence="2">Uncharacterized protein</fullName>
    </submittedName>
</protein>
<evidence type="ECO:0000256" key="1">
    <source>
        <dbReference type="SAM" id="MobiDB-lite"/>
    </source>
</evidence>
<organism evidence="2 3">
    <name type="scientific">Triticum urartu</name>
    <name type="common">Red wild einkorn</name>
    <name type="synonym">Crithodium urartu</name>
    <dbReference type="NCBI Taxonomy" id="4572"/>
    <lineage>
        <taxon>Eukaryota</taxon>
        <taxon>Viridiplantae</taxon>
        <taxon>Streptophyta</taxon>
        <taxon>Embryophyta</taxon>
        <taxon>Tracheophyta</taxon>
        <taxon>Spermatophyta</taxon>
        <taxon>Magnoliopsida</taxon>
        <taxon>Liliopsida</taxon>
        <taxon>Poales</taxon>
        <taxon>Poaceae</taxon>
        <taxon>BOP clade</taxon>
        <taxon>Pooideae</taxon>
        <taxon>Triticodae</taxon>
        <taxon>Triticeae</taxon>
        <taxon>Triticinae</taxon>
        <taxon>Triticum</taxon>
    </lineage>
</organism>
<reference evidence="2" key="2">
    <citation type="submission" date="2018-03" db="EMBL/GenBank/DDBJ databases">
        <title>The Triticum urartu genome reveals the dynamic nature of wheat genome evolution.</title>
        <authorList>
            <person name="Ling H."/>
            <person name="Ma B."/>
            <person name="Shi X."/>
            <person name="Liu H."/>
            <person name="Dong L."/>
            <person name="Sun H."/>
            <person name="Cao Y."/>
            <person name="Gao Q."/>
            <person name="Zheng S."/>
            <person name="Li Y."/>
            <person name="Yu Y."/>
            <person name="Du H."/>
            <person name="Qi M."/>
            <person name="Li Y."/>
            <person name="Yu H."/>
            <person name="Cui Y."/>
            <person name="Wang N."/>
            <person name="Chen C."/>
            <person name="Wu H."/>
            <person name="Zhao Y."/>
            <person name="Zhang J."/>
            <person name="Li Y."/>
            <person name="Zhou W."/>
            <person name="Zhang B."/>
            <person name="Hu W."/>
            <person name="Eijk M."/>
            <person name="Tang J."/>
            <person name="Witsenboer H."/>
            <person name="Zhao S."/>
            <person name="Li Z."/>
            <person name="Zhang A."/>
            <person name="Wang D."/>
            <person name="Liang C."/>
        </authorList>
    </citation>
    <scope>NUCLEOTIDE SEQUENCE [LARGE SCALE GENOMIC DNA]</scope>
    <source>
        <strain evidence="2">cv. G1812</strain>
    </source>
</reference>
<reference evidence="2" key="3">
    <citation type="submission" date="2022-06" db="UniProtKB">
        <authorList>
            <consortium name="EnsemblPlants"/>
        </authorList>
    </citation>
    <scope>IDENTIFICATION</scope>
</reference>
<evidence type="ECO:0000313" key="2">
    <source>
        <dbReference type="EnsemblPlants" id="TuG1812G0700005361.01.T01"/>
    </source>
</evidence>
<dbReference type="InterPro" id="IPR009003">
    <property type="entry name" value="Peptidase_S1_PA"/>
</dbReference>
<dbReference type="Gramene" id="TuG1812G0700005361.01.T01">
    <property type="protein sequence ID" value="TuG1812G0700005361.01.T01"/>
    <property type="gene ID" value="TuG1812G0700005361.01"/>
</dbReference>
<keyword evidence="3" id="KW-1185">Reference proteome</keyword>
<dbReference type="EnsemblPlants" id="TuG1812G0700005361.01.T01">
    <property type="protein sequence ID" value="TuG1812G0700005361.01.T01"/>
    <property type="gene ID" value="TuG1812G0700005361.01"/>
</dbReference>
<proteinExistence type="predicted"/>
<reference evidence="3" key="1">
    <citation type="journal article" date="2013" name="Nature">
        <title>Draft genome of the wheat A-genome progenitor Triticum urartu.</title>
        <authorList>
            <person name="Ling H.Q."/>
            <person name="Zhao S."/>
            <person name="Liu D."/>
            <person name="Wang J."/>
            <person name="Sun H."/>
            <person name="Zhang C."/>
            <person name="Fan H."/>
            <person name="Li D."/>
            <person name="Dong L."/>
            <person name="Tao Y."/>
            <person name="Gao C."/>
            <person name="Wu H."/>
            <person name="Li Y."/>
            <person name="Cui Y."/>
            <person name="Guo X."/>
            <person name="Zheng S."/>
            <person name="Wang B."/>
            <person name="Yu K."/>
            <person name="Liang Q."/>
            <person name="Yang W."/>
            <person name="Lou X."/>
            <person name="Chen J."/>
            <person name="Feng M."/>
            <person name="Jian J."/>
            <person name="Zhang X."/>
            <person name="Luo G."/>
            <person name="Jiang Y."/>
            <person name="Liu J."/>
            <person name="Wang Z."/>
            <person name="Sha Y."/>
            <person name="Zhang B."/>
            <person name="Wu H."/>
            <person name="Tang D."/>
            <person name="Shen Q."/>
            <person name="Xue P."/>
            <person name="Zou S."/>
            <person name="Wang X."/>
            <person name="Liu X."/>
            <person name="Wang F."/>
            <person name="Yang Y."/>
            <person name="An X."/>
            <person name="Dong Z."/>
            <person name="Zhang K."/>
            <person name="Zhang X."/>
            <person name="Luo M.C."/>
            <person name="Dvorak J."/>
            <person name="Tong Y."/>
            <person name="Wang J."/>
            <person name="Yang H."/>
            <person name="Li Z."/>
            <person name="Wang D."/>
            <person name="Zhang A."/>
            <person name="Wang J."/>
        </authorList>
    </citation>
    <scope>NUCLEOTIDE SEQUENCE</scope>
    <source>
        <strain evidence="3">cv. G1812</strain>
    </source>
</reference>
<dbReference type="AlphaFoldDB" id="A0A8R7RA12"/>
<accession>A0A8R7RA12</accession>
<feature type="compositionally biased region" description="Low complexity" evidence="1">
    <location>
        <begin position="58"/>
        <end position="76"/>
    </location>
</feature>
<dbReference type="PANTHER" id="PTHR18868:SF38">
    <property type="entry name" value="OS01G0776500 PROTEIN"/>
    <property type="match status" value="1"/>
</dbReference>
<evidence type="ECO:0000313" key="3">
    <source>
        <dbReference type="Proteomes" id="UP000015106"/>
    </source>
</evidence>
<sequence length="251" mass="26346">MPTSTSCGADLTRSTDEEPTTSEAAGEPIGSCLPRSHENRTPCCDSGDKLIESLPPVSGATNSTGLGSSSGSDRDVSVSPGVALSKMTRNVVWIFLFDGDTIAFTCSGIPIERNQSNIRVLTSANLAKAMREKKEPGSTMKIEARDAFNNVAHGSLDHRCLLYHGIGGASIVQVTGFLDVCEVNLSHAVEIPPHGDLVTMKLTIDSGGATPVEVLPSKVSIPEGDDEALCKAVDGGPLFDDHGNFVGMNIY</sequence>
<feature type="region of interest" description="Disordered" evidence="1">
    <location>
        <begin position="1"/>
        <end position="76"/>
    </location>
</feature>
<dbReference type="SUPFAM" id="SSF50494">
    <property type="entry name" value="Trypsin-like serine proteases"/>
    <property type="match status" value="1"/>
</dbReference>
<name>A0A8R7RA12_TRIUA</name>